<name>A0A8J3ZXI2_9ACTN</name>
<keyword evidence="1" id="KW-0677">Repeat</keyword>
<evidence type="ECO:0000256" key="2">
    <source>
        <dbReference type="ARBA" id="ARBA00023043"/>
    </source>
</evidence>
<sequence>MSDLEIIKQDLLRTADFAFQRLRARLSGLTDEEYLWEPAPGCWSIRETGGRWVADGSPIPVKPAPLTTIAWRLDHLIFVLEGERNATWLGATPVGTLGRDGAAPSAEQALRDLDSAYDLFTRNVQAADAAGLTAPMGEIAAPYGSDTRAAFVLHELDELIHHGSEIAAMRDLYRALTAAANPVVAAVDGEDWAAVEALVPTHGGTPVVAELAVAERWDAVRRLADLGFSVTASGGITALHYAAVHGQREIAELLVKHGADPATKDTEFEQDAAGWAAYGGHEELAKYLRG</sequence>
<keyword evidence="6" id="KW-1185">Reference proteome</keyword>
<dbReference type="SUPFAM" id="SSF48403">
    <property type="entry name" value="Ankyrin repeat"/>
    <property type="match status" value="1"/>
</dbReference>
<dbReference type="RefSeq" id="WP_203931744.1">
    <property type="nucleotide sequence ID" value="NZ_BOPH01000093.1"/>
</dbReference>
<evidence type="ECO:0000256" key="3">
    <source>
        <dbReference type="PROSITE-ProRule" id="PRU00023"/>
    </source>
</evidence>
<feature type="domain" description="DinB-like" evidence="4">
    <location>
        <begin position="64"/>
        <end position="166"/>
    </location>
</feature>
<dbReference type="InterPro" id="IPR024775">
    <property type="entry name" value="DinB-like"/>
</dbReference>
<evidence type="ECO:0000313" key="5">
    <source>
        <dbReference type="EMBL" id="GIJ71879.1"/>
    </source>
</evidence>
<dbReference type="PANTHER" id="PTHR24189:SF50">
    <property type="entry name" value="ANKYRIN REPEAT AND SOCS BOX PROTEIN 2"/>
    <property type="match status" value="1"/>
</dbReference>
<dbReference type="InterPro" id="IPR034660">
    <property type="entry name" value="DinB/YfiT-like"/>
</dbReference>
<dbReference type="InterPro" id="IPR050745">
    <property type="entry name" value="Multifunctional_regulatory"/>
</dbReference>
<dbReference type="Proteomes" id="UP000635606">
    <property type="component" value="Unassembled WGS sequence"/>
</dbReference>
<evidence type="ECO:0000256" key="1">
    <source>
        <dbReference type="ARBA" id="ARBA00022737"/>
    </source>
</evidence>
<dbReference type="SUPFAM" id="SSF109854">
    <property type="entry name" value="DinB/YfiT-like putative metalloenzymes"/>
    <property type="match status" value="1"/>
</dbReference>
<dbReference type="PROSITE" id="PS50088">
    <property type="entry name" value="ANK_REPEAT"/>
    <property type="match status" value="1"/>
</dbReference>
<reference evidence="5" key="1">
    <citation type="submission" date="2021-01" db="EMBL/GenBank/DDBJ databases">
        <title>Whole genome shotgun sequence of Virgisporangium ochraceum NBRC 16418.</title>
        <authorList>
            <person name="Komaki H."/>
            <person name="Tamura T."/>
        </authorList>
    </citation>
    <scope>NUCLEOTIDE SEQUENCE</scope>
    <source>
        <strain evidence="5">NBRC 16418</strain>
    </source>
</reference>
<gene>
    <name evidence="5" type="ORF">Voc01_067960</name>
</gene>
<dbReference type="InterPro" id="IPR002110">
    <property type="entry name" value="Ankyrin_rpt"/>
</dbReference>
<dbReference type="InterPro" id="IPR036770">
    <property type="entry name" value="Ankyrin_rpt-contain_sf"/>
</dbReference>
<evidence type="ECO:0000313" key="6">
    <source>
        <dbReference type="Proteomes" id="UP000635606"/>
    </source>
</evidence>
<dbReference type="Pfam" id="PF12867">
    <property type="entry name" value="DinB_2"/>
    <property type="match status" value="1"/>
</dbReference>
<protein>
    <recommendedName>
        <fullName evidence="4">DinB-like domain-containing protein</fullName>
    </recommendedName>
</protein>
<proteinExistence type="predicted"/>
<dbReference type="SMART" id="SM00248">
    <property type="entry name" value="ANK"/>
    <property type="match status" value="1"/>
</dbReference>
<accession>A0A8J3ZXI2</accession>
<comment type="caution">
    <text evidence="5">The sequence shown here is derived from an EMBL/GenBank/DDBJ whole genome shotgun (WGS) entry which is preliminary data.</text>
</comment>
<dbReference type="EMBL" id="BOPH01000093">
    <property type="protein sequence ID" value="GIJ71879.1"/>
    <property type="molecule type" value="Genomic_DNA"/>
</dbReference>
<feature type="repeat" description="ANK" evidence="3">
    <location>
        <begin position="234"/>
        <end position="266"/>
    </location>
</feature>
<dbReference type="AlphaFoldDB" id="A0A8J3ZXI2"/>
<dbReference type="Pfam" id="PF12796">
    <property type="entry name" value="Ank_2"/>
    <property type="match status" value="1"/>
</dbReference>
<dbReference type="Gene3D" id="1.25.40.20">
    <property type="entry name" value="Ankyrin repeat-containing domain"/>
    <property type="match status" value="1"/>
</dbReference>
<evidence type="ECO:0000259" key="4">
    <source>
        <dbReference type="Pfam" id="PF12867"/>
    </source>
</evidence>
<keyword evidence="2 3" id="KW-0040">ANK repeat</keyword>
<dbReference type="PANTHER" id="PTHR24189">
    <property type="entry name" value="MYOTROPHIN"/>
    <property type="match status" value="1"/>
</dbReference>
<dbReference type="PROSITE" id="PS50297">
    <property type="entry name" value="ANK_REP_REGION"/>
    <property type="match status" value="1"/>
</dbReference>
<organism evidence="5 6">
    <name type="scientific">Virgisporangium ochraceum</name>
    <dbReference type="NCBI Taxonomy" id="65505"/>
    <lineage>
        <taxon>Bacteria</taxon>
        <taxon>Bacillati</taxon>
        <taxon>Actinomycetota</taxon>
        <taxon>Actinomycetes</taxon>
        <taxon>Micromonosporales</taxon>
        <taxon>Micromonosporaceae</taxon>
        <taxon>Virgisporangium</taxon>
    </lineage>
</organism>